<accession>A0A2S4UN32</accession>
<dbReference type="Proteomes" id="UP000239156">
    <property type="component" value="Unassembled WGS sequence"/>
</dbReference>
<dbReference type="VEuPathDB" id="FungiDB:PSHT_10602"/>
<reference evidence="1" key="1">
    <citation type="submission" date="2017-12" db="EMBL/GenBank/DDBJ databases">
        <title>Gene loss provides genomic basis for host adaptation in cereal stripe rust fungi.</title>
        <authorList>
            <person name="Xia C."/>
        </authorList>
    </citation>
    <scope>NUCLEOTIDE SEQUENCE [LARGE SCALE GENOMIC DNA]</scope>
    <source>
        <strain evidence="1">93-210</strain>
    </source>
</reference>
<organism evidence="1 2">
    <name type="scientific">Puccinia striiformis</name>
    <dbReference type="NCBI Taxonomy" id="27350"/>
    <lineage>
        <taxon>Eukaryota</taxon>
        <taxon>Fungi</taxon>
        <taxon>Dikarya</taxon>
        <taxon>Basidiomycota</taxon>
        <taxon>Pucciniomycotina</taxon>
        <taxon>Pucciniomycetes</taxon>
        <taxon>Pucciniales</taxon>
        <taxon>Pucciniaceae</taxon>
        <taxon>Puccinia</taxon>
    </lineage>
</organism>
<keyword evidence="2" id="KW-1185">Reference proteome</keyword>
<name>A0A2S4UN32_9BASI</name>
<proteinExistence type="predicted"/>
<dbReference type="EMBL" id="PKSL01000220">
    <property type="protein sequence ID" value="POV98679.1"/>
    <property type="molecule type" value="Genomic_DNA"/>
</dbReference>
<gene>
    <name evidence="1" type="ORF">PSTT_14258</name>
</gene>
<protein>
    <submittedName>
        <fullName evidence="1">Uncharacterized protein</fullName>
    </submittedName>
</protein>
<dbReference type="AlphaFoldDB" id="A0A2S4UN32"/>
<evidence type="ECO:0000313" key="2">
    <source>
        <dbReference type="Proteomes" id="UP000239156"/>
    </source>
</evidence>
<comment type="caution">
    <text evidence="1">The sequence shown here is derived from an EMBL/GenBank/DDBJ whole genome shotgun (WGS) entry which is preliminary data.</text>
</comment>
<dbReference type="VEuPathDB" id="FungiDB:PSTT_14258"/>
<sequence length="132" mass="14389">MPANIICNTVPRTVGVCLLPSTNQGGAIANYWTLPASKKQGGVFTCDDQTMGGSYAKTKTSCCDPLLQLSPQPPAAAKPQFKEIPVLQYSIMISYDDTNKSYLYHRSSAVKFVKFLLYEVISPPFPVILPIA</sequence>
<evidence type="ECO:0000313" key="1">
    <source>
        <dbReference type="EMBL" id="POV98679.1"/>
    </source>
</evidence>